<organism evidence="2">
    <name type="scientific">viral metagenome</name>
    <dbReference type="NCBI Taxonomy" id="1070528"/>
    <lineage>
        <taxon>unclassified sequences</taxon>
        <taxon>metagenomes</taxon>
        <taxon>organismal metagenomes</taxon>
    </lineage>
</organism>
<dbReference type="EMBL" id="MT144414">
    <property type="protein sequence ID" value="QJA53338.1"/>
    <property type="molecule type" value="Genomic_DNA"/>
</dbReference>
<feature type="region of interest" description="Disordered" evidence="1">
    <location>
        <begin position="25"/>
        <end position="52"/>
    </location>
</feature>
<reference evidence="2" key="1">
    <citation type="submission" date="2020-03" db="EMBL/GenBank/DDBJ databases">
        <title>The deep terrestrial virosphere.</title>
        <authorList>
            <person name="Holmfeldt K."/>
            <person name="Nilsson E."/>
            <person name="Simone D."/>
            <person name="Lopez-Fernandez M."/>
            <person name="Wu X."/>
            <person name="de Brujin I."/>
            <person name="Lundin D."/>
            <person name="Andersson A."/>
            <person name="Bertilsson S."/>
            <person name="Dopson M."/>
        </authorList>
    </citation>
    <scope>NUCLEOTIDE SEQUENCE</scope>
    <source>
        <strain evidence="3">MM415B05427</strain>
        <strain evidence="4">MM415B06064</strain>
        <strain evidence="2">TM448A03437</strain>
    </source>
</reference>
<evidence type="ECO:0000256" key="1">
    <source>
        <dbReference type="SAM" id="MobiDB-lite"/>
    </source>
</evidence>
<proteinExistence type="predicted"/>
<dbReference type="EMBL" id="MT143509">
    <property type="protein sequence ID" value="QJA97607.1"/>
    <property type="molecule type" value="Genomic_DNA"/>
</dbReference>
<evidence type="ECO:0000313" key="4">
    <source>
        <dbReference type="EMBL" id="QJA97607.1"/>
    </source>
</evidence>
<gene>
    <name evidence="3" type="ORF">MM415B05427_0007</name>
    <name evidence="4" type="ORF">MM415B06064_0004</name>
    <name evidence="2" type="ORF">TM448A03437_0002</name>
</gene>
<dbReference type="AlphaFoldDB" id="A0A6H2A0P7"/>
<evidence type="ECO:0000313" key="2">
    <source>
        <dbReference type="EMBL" id="QJA53338.1"/>
    </source>
</evidence>
<name>A0A6H2A0P7_9ZZZZ</name>
<feature type="compositionally biased region" description="Basic and acidic residues" evidence="1">
    <location>
        <begin position="40"/>
        <end position="52"/>
    </location>
</feature>
<protein>
    <submittedName>
        <fullName evidence="2">Uncharacterized protein</fullName>
    </submittedName>
</protein>
<sequence length="52" mass="6272">MRHLEYPILTLVGRLRTLQQMLEKSPDDKRLQNSVNQHNHAIEVLKKHEERK</sequence>
<dbReference type="EMBL" id="MT143309">
    <property type="protein sequence ID" value="QJA95377.1"/>
    <property type="molecule type" value="Genomic_DNA"/>
</dbReference>
<accession>A0A6H2A0P7</accession>
<evidence type="ECO:0000313" key="3">
    <source>
        <dbReference type="EMBL" id="QJA95377.1"/>
    </source>
</evidence>